<feature type="non-terminal residue" evidence="1">
    <location>
        <position position="1"/>
    </location>
</feature>
<protein>
    <submittedName>
        <fullName evidence="1">Uncharacterized protein</fullName>
    </submittedName>
</protein>
<evidence type="ECO:0000313" key="1">
    <source>
        <dbReference type="EMBL" id="GAH49158.1"/>
    </source>
</evidence>
<comment type="caution">
    <text evidence="1">The sequence shown here is derived from an EMBL/GenBank/DDBJ whole genome shotgun (WGS) entry which is preliminary data.</text>
</comment>
<gene>
    <name evidence="1" type="ORF">S03H2_33573</name>
</gene>
<sequence>DEKKISKARIGTQLNYCYPKLNNAFWTIKEFRGFWPNIRSGKSSMIIRLRQANQGYNLLDSPHKIIWSYANPQRFFFTSVPVIWARNQICAIGSKNKKELLYLFAILNSKVINVILNSHLKSEQEKDLLVSTTAVKEFVRVPRISDHTQFIKDEIIKRTEEMLKLEEKTLSDFVDFSGILLQKFKDIKVEKNFLVAIDGGKKTKLKITGDPAFVEKALLREFKESELPLQARSIRLSALRKLPVIDFQRQAKLKEYIDNLVFALYFKVSLENIGFQKG</sequence>
<dbReference type="AlphaFoldDB" id="X1HV46"/>
<name>X1HV46_9ZZZZ</name>
<organism evidence="1">
    <name type="scientific">marine sediment metagenome</name>
    <dbReference type="NCBI Taxonomy" id="412755"/>
    <lineage>
        <taxon>unclassified sequences</taxon>
        <taxon>metagenomes</taxon>
        <taxon>ecological metagenomes</taxon>
    </lineage>
</organism>
<accession>X1HV46</accession>
<dbReference type="EMBL" id="BARU01020440">
    <property type="protein sequence ID" value="GAH49158.1"/>
    <property type="molecule type" value="Genomic_DNA"/>
</dbReference>
<reference evidence="1" key="1">
    <citation type="journal article" date="2014" name="Front. Microbiol.">
        <title>High frequency of phylogenetically diverse reductive dehalogenase-homologous genes in deep subseafloor sedimentary metagenomes.</title>
        <authorList>
            <person name="Kawai M."/>
            <person name="Futagami T."/>
            <person name="Toyoda A."/>
            <person name="Takaki Y."/>
            <person name="Nishi S."/>
            <person name="Hori S."/>
            <person name="Arai W."/>
            <person name="Tsubouchi T."/>
            <person name="Morono Y."/>
            <person name="Uchiyama I."/>
            <person name="Ito T."/>
            <person name="Fujiyama A."/>
            <person name="Inagaki F."/>
            <person name="Takami H."/>
        </authorList>
    </citation>
    <scope>NUCLEOTIDE SEQUENCE</scope>
    <source>
        <strain evidence="1">Expedition CK06-06</strain>
    </source>
</reference>
<proteinExistence type="predicted"/>